<comment type="subcellular location">
    <subcellularLocation>
        <location evidence="7">Cell membrane</location>
    </subcellularLocation>
</comment>
<keyword evidence="7" id="KW-0448">Lipopolysaccharide biosynthesis</keyword>
<accession>A0ABS0A0W2</accession>
<dbReference type="Pfam" id="PF04413">
    <property type="entry name" value="Glycos_transf_N"/>
    <property type="match status" value="1"/>
</dbReference>
<dbReference type="PANTHER" id="PTHR42755:SF1">
    <property type="entry name" value="3-DEOXY-D-MANNO-OCTULOSONIC ACID TRANSFERASE, MITOCHONDRIAL-RELATED"/>
    <property type="match status" value="1"/>
</dbReference>
<evidence type="ECO:0000256" key="1">
    <source>
        <dbReference type="ARBA" id="ARBA00004713"/>
    </source>
</evidence>
<keyword evidence="7" id="KW-1003">Cell membrane</keyword>
<comment type="similarity">
    <text evidence="7">Belongs to the glycosyltransferase group 1 family.</text>
</comment>
<evidence type="ECO:0000259" key="8">
    <source>
        <dbReference type="Pfam" id="PF04413"/>
    </source>
</evidence>
<evidence type="ECO:0000313" key="9">
    <source>
        <dbReference type="EMBL" id="MBF4983002.1"/>
    </source>
</evidence>
<evidence type="ECO:0000256" key="5">
    <source>
        <dbReference type="ARBA" id="ARBA00031445"/>
    </source>
</evidence>
<gene>
    <name evidence="9" type="ORF">FNJ87_01160</name>
</gene>
<name>A0ABS0A0W2_9FLAO</name>
<evidence type="ECO:0000313" key="10">
    <source>
        <dbReference type="Proteomes" id="UP001194729"/>
    </source>
</evidence>
<comment type="catalytic activity">
    <reaction evidence="6 7">
        <text>lipid IVA (E. coli) + CMP-3-deoxy-beta-D-manno-octulosonate = alpha-Kdo-(2-&gt;6)-lipid IVA (E. coli) + CMP + H(+)</text>
        <dbReference type="Rhea" id="RHEA:28066"/>
        <dbReference type="ChEBI" id="CHEBI:15378"/>
        <dbReference type="ChEBI" id="CHEBI:58603"/>
        <dbReference type="ChEBI" id="CHEBI:60364"/>
        <dbReference type="ChEBI" id="CHEBI:60377"/>
        <dbReference type="ChEBI" id="CHEBI:85987"/>
        <dbReference type="EC" id="2.4.99.12"/>
    </reaction>
</comment>
<dbReference type="EMBL" id="JADKYU010000058">
    <property type="protein sequence ID" value="MBF4983002.1"/>
    <property type="molecule type" value="Genomic_DNA"/>
</dbReference>
<keyword evidence="7" id="KW-0472">Membrane</keyword>
<dbReference type="EC" id="2.4.99.12" evidence="2 7"/>
<feature type="domain" description="3-deoxy-D-manno-octulosonic-acid transferase N-terminal" evidence="8">
    <location>
        <begin position="46"/>
        <end position="204"/>
    </location>
</feature>
<protein>
    <recommendedName>
        <fullName evidence="3 7">3-deoxy-D-manno-octulosonic acid transferase</fullName>
        <shortName evidence="7">Kdo transferase</shortName>
        <ecNumber evidence="2 7">2.4.99.12</ecNumber>
    </recommendedName>
    <alternativeName>
        <fullName evidence="5 7">Lipid IV(A) 3-deoxy-D-manno-octulosonic acid transferase</fullName>
    </alternativeName>
</protein>
<evidence type="ECO:0000256" key="3">
    <source>
        <dbReference type="ARBA" id="ARBA00019077"/>
    </source>
</evidence>
<evidence type="ECO:0000256" key="6">
    <source>
        <dbReference type="ARBA" id="ARBA00049183"/>
    </source>
</evidence>
<dbReference type="Proteomes" id="UP001194729">
    <property type="component" value="Unassembled WGS sequence"/>
</dbReference>
<keyword evidence="4 7" id="KW-0808">Transferase</keyword>
<proteinExistence type="inferred from homology"/>
<dbReference type="GO" id="GO:0016740">
    <property type="term" value="F:transferase activity"/>
    <property type="evidence" value="ECO:0007669"/>
    <property type="project" value="UniProtKB-KW"/>
</dbReference>
<evidence type="ECO:0000256" key="2">
    <source>
        <dbReference type="ARBA" id="ARBA00012621"/>
    </source>
</evidence>
<organism evidence="9 10">
    <name type="scientific">Nonlabens mediterrranea</name>
    <dbReference type="NCBI Taxonomy" id="1419947"/>
    <lineage>
        <taxon>Bacteria</taxon>
        <taxon>Pseudomonadati</taxon>
        <taxon>Bacteroidota</taxon>
        <taxon>Flavobacteriia</taxon>
        <taxon>Flavobacteriales</taxon>
        <taxon>Flavobacteriaceae</taxon>
        <taxon>Nonlabens</taxon>
    </lineage>
</organism>
<comment type="pathway">
    <text evidence="1 7">Bacterial outer membrane biogenesis; LPS core biosynthesis.</text>
</comment>
<evidence type="ECO:0000256" key="7">
    <source>
        <dbReference type="RuleBase" id="RU365103"/>
    </source>
</evidence>
<comment type="function">
    <text evidence="7">Involved in lipopolysaccharide (LPS) biosynthesis. Catalyzes the transfer of 3-deoxy-D-manno-octulosonate (Kdo) residue(s) from CMP-Kdo to lipid IV(A), the tetraacyldisaccharide-1,4'-bisphosphate precursor of lipid A.</text>
</comment>
<comment type="caution">
    <text evidence="9">The sequence shown here is derived from an EMBL/GenBank/DDBJ whole genome shotgun (WGS) entry which is preliminary data.</text>
</comment>
<sequence>MKFLYDSLITATSALLPVAGVFNKKLQLGSVGRARTWDILDQSIKKTLPKIWVHTASLGEFEQVVPVLEKLNREHYQVVLTFFSPSGYENKKHTNLADTVCYLPIDTAANVSKFMEIVQPSLAIMVKYEFWPNYLKALQKRSIKTILVSGVFRENMTFTKWYGKWMTKYLNAVDHFFLQNEDSYKNLSLLGFNNASVSGDTRFDRASQLIERDNQLDFLDKFIGDKKCLVVGSSWPEDILVLQKWLRENYESGDCKVIIAPHEIEPSKIETLLQQLDDESILWSSLKRNHKTLTSKSAAQLEQSNILIIDTIGLLTKAYSYATIAYVGGAMGTSGLHNILEAATYGVPVIIGKNYKKFPEAGKLEDLGGLFSVATPNEFMEIIDQLLTDDYLRDKTGMICGHWINSNTGATREVLNYLKQIDEKLVIS</sequence>
<dbReference type="SUPFAM" id="SSF53756">
    <property type="entry name" value="UDP-Glycosyltransferase/glycogen phosphorylase"/>
    <property type="match status" value="1"/>
</dbReference>
<dbReference type="InterPro" id="IPR039901">
    <property type="entry name" value="Kdotransferase"/>
</dbReference>
<dbReference type="Gene3D" id="3.40.50.2000">
    <property type="entry name" value="Glycogen Phosphorylase B"/>
    <property type="match status" value="1"/>
</dbReference>
<reference evidence="9 10" key="1">
    <citation type="submission" date="2020-11" db="EMBL/GenBank/DDBJ databases">
        <title>P. mediterranea TC4 genome.</title>
        <authorList>
            <person name="Molmeret M."/>
        </authorList>
    </citation>
    <scope>NUCLEOTIDE SEQUENCE [LARGE SCALE GENOMIC DNA]</scope>
    <source>
        <strain evidence="9 10">TC4</strain>
    </source>
</reference>
<evidence type="ECO:0000256" key="4">
    <source>
        <dbReference type="ARBA" id="ARBA00022679"/>
    </source>
</evidence>
<dbReference type="InterPro" id="IPR038107">
    <property type="entry name" value="Glycos_transf_N_sf"/>
</dbReference>
<dbReference type="Gene3D" id="3.40.50.11720">
    <property type="entry name" value="3-Deoxy-D-manno-octulosonic-acid transferase, N-terminal domain"/>
    <property type="match status" value="1"/>
</dbReference>
<dbReference type="InterPro" id="IPR007507">
    <property type="entry name" value="Glycos_transf_N"/>
</dbReference>
<dbReference type="PANTHER" id="PTHR42755">
    <property type="entry name" value="3-DEOXY-MANNO-OCTULOSONATE CYTIDYLYLTRANSFERASE"/>
    <property type="match status" value="1"/>
</dbReference>
<keyword evidence="10" id="KW-1185">Reference proteome</keyword>